<evidence type="ECO:0000313" key="3">
    <source>
        <dbReference type="Proteomes" id="UP001059617"/>
    </source>
</evidence>
<reference evidence="2" key="2">
    <citation type="submission" date="2022-09" db="EMBL/GenBank/DDBJ databases">
        <title>Biosynthetic gene clusters of Dactylosporangioum fulvum.</title>
        <authorList>
            <person name="Caradec T."/>
        </authorList>
    </citation>
    <scope>NUCLEOTIDE SEQUENCE</scope>
    <source>
        <strain evidence="2">NRRL B-16292</strain>
    </source>
</reference>
<evidence type="ECO:0000313" key="2">
    <source>
        <dbReference type="EMBL" id="UWP83533.1"/>
    </source>
</evidence>
<evidence type="ECO:0000256" key="1">
    <source>
        <dbReference type="SAM" id="MobiDB-lite"/>
    </source>
</evidence>
<dbReference type="InterPro" id="IPR014917">
    <property type="entry name" value="DUF1800"/>
</dbReference>
<organism evidence="2 3">
    <name type="scientific">Dactylosporangium fulvum</name>
    <dbReference type="NCBI Taxonomy" id="53359"/>
    <lineage>
        <taxon>Bacteria</taxon>
        <taxon>Bacillati</taxon>
        <taxon>Actinomycetota</taxon>
        <taxon>Actinomycetes</taxon>
        <taxon>Micromonosporales</taxon>
        <taxon>Micromonosporaceae</taxon>
        <taxon>Dactylosporangium</taxon>
    </lineage>
</organism>
<sequence length="418" mass="45464">MADREKVAHLLRRATFGPTAEEVDAYASADPPAIVDALTSPSGTDTGAARTPLPKLGPIMNDRTDRAEQIRTVTLWWLDRMVQADHQFHEKLTFFWHGHWATSADKVRSGPLMLGQQQTLFRTALGDFGTQVRAMLRDPALILWLDGQKNTVKAPNENLARELMELFTLGVGHYTERDVREGARALTGWVVDTKSGTATLNPKRHDDKPKTILGETANFDADGYAALLLRRPASPEFIVGRLWLRFCAEAPVPQAALDAARTQPTTVAMLRALLLADGHTELVKQPVEWMVGALRQLGIRPGALAENQRRQLLTGLNQLGQVPLRPPSVGGWPSGAAWLTTSATQARLKVAQSLAARASSAVLDRLTAVPQAQRPTALARLLVVDGFTDRTTAALSAVAGDPRRLLALGLASPEYAIC</sequence>
<gene>
    <name evidence="2" type="ORF">Dfulv_04415</name>
</gene>
<reference evidence="2" key="1">
    <citation type="submission" date="2021-04" db="EMBL/GenBank/DDBJ databases">
        <authorList>
            <person name="Hartkoorn R.C."/>
            <person name="Beaudoing E."/>
            <person name="Hot D."/>
        </authorList>
    </citation>
    <scope>NUCLEOTIDE SEQUENCE</scope>
    <source>
        <strain evidence="2">NRRL B-16292</strain>
    </source>
</reference>
<keyword evidence="3" id="KW-1185">Reference proteome</keyword>
<protein>
    <submittedName>
        <fullName evidence="2">DUF1800 domain-containing protein</fullName>
    </submittedName>
</protein>
<dbReference type="RefSeq" id="WP_259861325.1">
    <property type="nucleotide sequence ID" value="NZ_BAAAST010000040.1"/>
</dbReference>
<dbReference type="Pfam" id="PF08811">
    <property type="entry name" value="DUF1800"/>
    <property type="match status" value="1"/>
</dbReference>
<dbReference type="EMBL" id="CP073720">
    <property type="protein sequence ID" value="UWP83533.1"/>
    <property type="molecule type" value="Genomic_DNA"/>
</dbReference>
<proteinExistence type="predicted"/>
<dbReference type="Proteomes" id="UP001059617">
    <property type="component" value="Chromosome"/>
</dbReference>
<name>A0ABY5W487_9ACTN</name>
<feature type="region of interest" description="Disordered" evidence="1">
    <location>
        <begin position="36"/>
        <end position="61"/>
    </location>
</feature>
<accession>A0ABY5W487</accession>